<dbReference type="Proteomes" id="UP001211872">
    <property type="component" value="Chromosome"/>
</dbReference>
<reference evidence="2 3" key="1">
    <citation type="journal article" date="2011" name="Int. J. Syst. Evol. Microbiol.">
        <title>Hymenobacter yonginensis sp. nov., isolated from a mesotrophic artificial lake.</title>
        <authorList>
            <person name="Joung Y."/>
            <person name="Cho S.H."/>
            <person name="Kim H."/>
            <person name="Kim S.B."/>
            <person name="Joh K."/>
        </authorList>
    </citation>
    <scope>NUCLEOTIDE SEQUENCE [LARGE SCALE GENOMIC DNA]</scope>
    <source>
        <strain evidence="2 3">KCTC 22745</strain>
    </source>
</reference>
<dbReference type="RefSeq" id="WP_270128595.1">
    <property type="nucleotide sequence ID" value="NZ_CP115396.1"/>
</dbReference>
<evidence type="ECO:0000313" key="2">
    <source>
        <dbReference type="EMBL" id="WBO85994.1"/>
    </source>
</evidence>
<protein>
    <submittedName>
        <fullName evidence="2">Uncharacterized protein</fullName>
    </submittedName>
</protein>
<accession>A0ABY7PT23</accession>
<keyword evidence="3" id="KW-1185">Reference proteome</keyword>
<feature type="signal peptide" evidence="1">
    <location>
        <begin position="1"/>
        <end position="26"/>
    </location>
</feature>
<evidence type="ECO:0000313" key="3">
    <source>
        <dbReference type="Proteomes" id="UP001211872"/>
    </source>
</evidence>
<proteinExistence type="predicted"/>
<name>A0ABY7PT23_9BACT</name>
<organism evidence="2 3">
    <name type="scientific">Hymenobacter yonginensis</name>
    <dbReference type="NCBI Taxonomy" id="748197"/>
    <lineage>
        <taxon>Bacteria</taxon>
        <taxon>Pseudomonadati</taxon>
        <taxon>Bacteroidota</taxon>
        <taxon>Cytophagia</taxon>
        <taxon>Cytophagales</taxon>
        <taxon>Hymenobacteraceae</taxon>
        <taxon>Hymenobacter</taxon>
    </lineage>
</organism>
<keyword evidence="1" id="KW-0732">Signal</keyword>
<sequence>MRNLIVVLFGGICLLLATAYSAPAHAQQRSPDLTVLHLQARHVHVDAEAIPVATVM</sequence>
<evidence type="ECO:0000256" key="1">
    <source>
        <dbReference type="SAM" id="SignalP"/>
    </source>
</evidence>
<dbReference type="EMBL" id="CP115396">
    <property type="protein sequence ID" value="WBO85994.1"/>
    <property type="molecule type" value="Genomic_DNA"/>
</dbReference>
<feature type="chain" id="PRO_5047391252" evidence="1">
    <location>
        <begin position="27"/>
        <end position="56"/>
    </location>
</feature>
<gene>
    <name evidence="2" type="ORF">O9Z63_07005</name>
</gene>